<dbReference type="RefSeq" id="WP_209944695.1">
    <property type="nucleotide sequence ID" value="NZ_JAFICZ010000001.1"/>
</dbReference>
<organism evidence="1 2">
    <name type="scientific">Bradyrhizobium elkanii</name>
    <dbReference type="NCBI Taxonomy" id="29448"/>
    <lineage>
        <taxon>Bacteria</taxon>
        <taxon>Pseudomonadati</taxon>
        <taxon>Pseudomonadota</taxon>
        <taxon>Alphaproteobacteria</taxon>
        <taxon>Hyphomicrobiales</taxon>
        <taxon>Nitrobacteraceae</taxon>
        <taxon>Bradyrhizobium</taxon>
    </lineage>
</organism>
<dbReference type="AlphaFoldDB" id="A0A8I1YAZ9"/>
<sequence>MIRAAAIYAACLFATGAVIAAEWHVLAQHGRLAARVVGTIVLAVLEVLPS</sequence>
<dbReference type="Proteomes" id="UP000673383">
    <property type="component" value="Unassembled WGS sequence"/>
</dbReference>
<reference evidence="1" key="1">
    <citation type="submission" date="2021-02" db="EMBL/GenBank/DDBJ databases">
        <title>Genomic Encyclopedia of Type Strains, Phase IV (KMG-V): Genome sequencing to study the core and pangenomes of soil and plant-associated prokaryotes.</title>
        <authorList>
            <person name="Whitman W."/>
        </authorList>
    </citation>
    <scope>NUCLEOTIDE SEQUENCE</scope>
    <source>
        <strain evidence="1">USDA 406</strain>
    </source>
</reference>
<evidence type="ECO:0000313" key="2">
    <source>
        <dbReference type="Proteomes" id="UP000673383"/>
    </source>
</evidence>
<name>A0A8I1YAZ9_BRAEL</name>
<dbReference type="EMBL" id="JAFICZ010000001">
    <property type="protein sequence ID" value="MBP1296638.1"/>
    <property type="molecule type" value="Genomic_DNA"/>
</dbReference>
<proteinExistence type="predicted"/>
<comment type="caution">
    <text evidence="1">The sequence shown here is derived from an EMBL/GenBank/DDBJ whole genome shotgun (WGS) entry which is preliminary data.</text>
</comment>
<evidence type="ECO:0000313" key="1">
    <source>
        <dbReference type="EMBL" id="MBP1296638.1"/>
    </source>
</evidence>
<gene>
    <name evidence="1" type="ORF">JOH49_006391</name>
</gene>
<protein>
    <submittedName>
        <fullName evidence="1">Uncharacterized protein</fullName>
    </submittedName>
</protein>
<accession>A0A8I1YAZ9</accession>